<evidence type="ECO:0000313" key="2">
    <source>
        <dbReference type="Proteomes" id="UP001527925"/>
    </source>
</evidence>
<dbReference type="Proteomes" id="UP001527925">
    <property type="component" value="Unassembled WGS sequence"/>
</dbReference>
<reference evidence="1 2" key="1">
    <citation type="submission" date="2023-09" db="EMBL/GenBank/DDBJ databases">
        <title>Pangenome analysis of Batrachochytrium dendrobatidis and related Chytrids.</title>
        <authorList>
            <person name="Yacoub M.N."/>
            <person name="Stajich J.E."/>
            <person name="James T.Y."/>
        </authorList>
    </citation>
    <scope>NUCLEOTIDE SEQUENCE [LARGE SCALE GENOMIC DNA]</scope>
    <source>
        <strain evidence="1 2">JEL0888</strain>
    </source>
</reference>
<sequence length="191" mass="20285">MNDFELDETEELALAADPASLPTARWQWARGCKQDGSVLDVDAVVLETAPVPERPAQAGSAAKATSWPVQPDTPLVAQVFVLSFRKDPLGSAREETLSVCPVFRLSDRVLLAQTAAVLSEREIRSWTQSLLDHAITRGVPTVGLSLSASDAAHAAAVRSIAESGGTLISLDAARLFETTPAMLDSPSGMYV</sequence>
<name>A0ABR4NGV3_9FUNG</name>
<accession>A0ABR4NGV3</accession>
<keyword evidence="2" id="KW-1185">Reference proteome</keyword>
<proteinExistence type="predicted"/>
<dbReference type="EMBL" id="JADGIZ020000005">
    <property type="protein sequence ID" value="KAL2918768.1"/>
    <property type="molecule type" value="Genomic_DNA"/>
</dbReference>
<protein>
    <submittedName>
        <fullName evidence="1">Uncharacterized protein</fullName>
    </submittedName>
</protein>
<evidence type="ECO:0000313" key="1">
    <source>
        <dbReference type="EMBL" id="KAL2918768.1"/>
    </source>
</evidence>
<comment type="caution">
    <text evidence="1">The sequence shown here is derived from an EMBL/GenBank/DDBJ whole genome shotgun (WGS) entry which is preliminary data.</text>
</comment>
<gene>
    <name evidence="1" type="ORF">HK105_201602</name>
</gene>
<organism evidence="1 2">
    <name type="scientific">Polyrhizophydium stewartii</name>
    <dbReference type="NCBI Taxonomy" id="2732419"/>
    <lineage>
        <taxon>Eukaryota</taxon>
        <taxon>Fungi</taxon>
        <taxon>Fungi incertae sedis</taxon>
        <taxon>Chytridiomycota</taxon>
        <taxon>Chytridiomycota incertae sedis</taxon>
        <taxon>Chytridiomycetes</taxon>
        <taxon>Rhizophydiales</taxon>
        <taxon>Rhizophydiales incertae sedis</taxon>
        <taxon>Polyrhizophydium</taxon>
    </lineage>
</organism>